<dbReference type="GO" id="GO:0016887">
    <property type="term" value="F:ATP hydrolysis activity"/>
    <property type="evidence" value="ECO:0007669"/>
    <property type="project" value="InterPro"/>
</dbReference>
<keyword evidence="4" id="KW-1003">Cell membrane</keyword>
<evidence type="ECO:0000259" key="12">
    <source>
        <dbReference type="PROSITE" id="PS50929"/>
    </source>
</evidence>
<evidence type="ECO:0000256" key="7">
    <source>
        <dbReference type="ARBA" id="ARBA00022840"/>
    </source>
</evidence>
<dbReference type="PROSITE" id="PS50929">
    <property type="entry name" value="ABC_TM1F"/>
    <property type="match status" value="2"/>
</dbReference>
<evidence type="ECO:0000313" key="13">
    <source>
        <dbReference type="EMBL" id="CRL17879.1"/>
    </source>
</evidence>
<dbReference type="SMART" id="SM00382">
    <property type="entry name" value="AAA"/>
    <property type="match status" value="2"/>
</dbReference>
<keyword evidence="5 10" id="KW-0812">Transmembrane</keyword>
<feature type="transmembrane region" description="Helical" evidence="10">
    <location>
        <begin position="71"/>
        <end position="87"/>
    </location>
</feature>
<evidence type="ECO:0000256" key="9">
    <source>
        <dbReference type="ARBA" id="ARBA00023136"/>
    </source>
</evidence>
<dbReference type="InterPro" id="IPR027417">
    <property type="entry name" value="P-loop_NTPase"/>
</dbReference>
<keyword evidence="7" id="KW-0067">ATP-binding</keyword>
<dbReference type="STRING" id="1429867.A0A0G4NV79"/>
<accession>A0A0G4NV79</accession>
<dbReference type="Pfam" id="PF00005">
    <property type="entry name" value="ABC_tran"/>
    <property type="match status" value="2"/>
</dbReference>
<feature type="transmembrane region" description="Helical" evidence="10">
    <location>
        <begin position="1113"/>
        <end position="1134"/>
    </location>
</feature>
<dbReference type="InterPro" id="IPR036640">
    <property type="entry name" value="ABC1_TM_sf"/>
</dbReference>
<feature type="transmembrane region" description="Helical" evidence="10">
    <location>
        <begin position="1020"/>
        <end position="1045"/>
    </location>
</feature>
<evidence type="ECO:0000256" key="10">
    <source>
        <dbReference type="SAM" id="Phobius"/>
    </source>
</evidence>
<feature type="transmembrane region" description="Helical" evidence="10">
    <location>
        <begin position="929"/>
        <end position="954"/>
    </location>
</feature>
<dbReference type="PROSITE" id="PS00211">
    <property type="entry name" value="ABC_TRANSPORTER_1"/>
    <property type="match status" value="2"/>
</dbReference>
<evidence type="ECO:0000256" key="4">
    <source>
        <dbReference type="ARBA" id="ARBA00022475"/>
    </source>
</evidence>
<organism evidence="13 14">
    <name type="scientific">Penicillium camemberti (strain FM 013)</name>
    <dbReference type="NCBI Taxonomy" id="1429867"/>
    <lineage>
        <taxon>Eukaryota</taxon>
        <taxon>Fungi</taxon>
        <taxon>Dikarya</taxon>
        <taxon>Ascomycota</taxon>
        <taxon>Pezizomycotina</taxon>
        <taxon>Eurotiomycetes</taxon>
        <taxon>Eurotiomycetidae</taxon>
        <taxon>Eurotiales</taxon>
        <taxon>Aspergillaceae</taxon>
        <taxon>Penicillium</taxon>
    </lineage>
</organism>
<dbReference type="InterPro" id="IPR044726">
    <property type="entry name" value="ABCC_6TM_D2"/>
</dbReference>
<keyword evidence="9 10" id="KW-0472">Membrane</keyword>
<keyword evidence="14" id="KW-1185">Reference proteome</keyword>
<dbReference type="SUPFAM" id="SSF90123">
    <property type="entry name" value="ABC transporter transmembrane region"/>
    <property type="match status" value="2"/>
</dbReference>
<dbReference type="EMBL" id="HG793134">
    <property type="protein sequence ID" value="CRL17879.1"/>
    <property type="molecule type" value="Genomic_DNA"/>
</dbReference>
<dbReference type="GO" id="GO:0005886">
    <property type="term" value="C:plasma membrane"/>
    <property type="evidence" value="ECO:0007669"/>
    <property type="project" value="UniProtKB-SubCell"/>
</dbReference>
<sequence>MLDCSLEEDAFGPIVAPSCLHGFDFTLLFEEGILTLGPIGVVCLAASIRIWKLSGVPEKVNRSWLYTTKELLWLFYTGCHMVLLALWCQPTTFKTKATVLTTGVTVIISLFLAYLSHLEHLRSIRPSTVINVFLVFTLLFDLVRLRTLYFMPITQTVTVLFATSWVIKAMILGLEATEKRPLLKKRYENSPIESTSGVLNRAIFWWLNELLWRGSKNILTVDSLPTLDNDIRAASNPQSLLERWDKANKYHQNSLLWTFVSHYKWAFLEGVLPRLAYTGFCFAQPFLVERVLDFMTEPEHINSANYAYGLIGAYAIVYLGIAISYAAYEHKTYRVITMVRGSLVTLIFNKTLRMSTTVISDTAAITLMSTDVERIGSGLKEMHELYSNFTEVALALWLLARLLNVATIASTTVVVVCLAAGVPLAVACGKAQGIWLAAVEERVTVTSKVLGVMKNIKMTGLTQTISSSLRDLRSAEIDASFPFRLYETLGITLGYASSSLAPVFGFGVYIILAKANDTATLTNGLAFSALTLFSLLDQPMGSIVNGSEDLMAVVNCFQRIQKHLMEEERVDRRVKHDTQGSLSMQGTSKAPLIETDSSAWEHHIEPCAILRNLSAAWSIDTEPVLKDLTTNIQESKVTMIVGPVGSGKSTFLKVLMGEIPEYSGSISTSFTHAAYCSQLPWITFGTIQENIVGASPWDRPWYDQVTKWCALQADFQQLPAGDQTKVGVRGSRLSGGQQMRVALARALYSKEPVLVLDDALTGLDRETEKIILENLFAKHGSIKRSRQTVIMATNSAHHLLYADNVIALDEDGRIIQHGSYSDLTSSGGYIRTLSDGVSQVNTARPPDFVLDDETLRELNLDDQHMDSSRRTGDWTVYRFYFQNIGWPLLSLFLACCVLFILGLSFPQIWLQWWTRANEQHPNEHVHYWLGVYGALGFFSLLTTFIGTWILIMIIQPRTARRFHEILLRTTVGATTSFLTSTDIGSTTNRFSQDLELIDDELPSALELTVNASLSCVVEGFLVFVGSSYVTAAVIPVCVLVIYYVAKFYVQTSRQMRLLDIEAKAPLFSQFLEALNGLSSIRAYGWTEDYHRRNQIALDASQRPSYLLYCIQRWIGLVLDLIVACIAVIVIAVAISMKGSPSMNLLGIALFNIVNFSGTLQTLVTYWIGLETSIGAVSRIRSYVLQATTEDLDSETEAVPEDWPQQGGIDITGLSASYDASSEPALMGIDLKIRPGEKIALCGRTGSGKSSLVSAILRLLELNSGAILIDGVDISKVSRAHVRSRINTIPQQPFFLHGTVRLNANPEGSSTDETIIASLQAVNLWSYIQVKGGLDIDMSDDLLSHGQKQLFCLARALCKSSNIIIMDEATSSVDSDTDTLMQTVIRTHFKNQTVIAIAHKLHTVLDFDKIALMENGKVVEFDTPKALLSKEGSGFRNLLEAFHDSSNE</sequence>
<dbReference type="GO" id="GO:0005524">
    <property type="term" value="F:ATP binding"/>
    <property type="evidence" value="ECO:0007669"/>
    <property type="project" value="UniProtKB-KW"/>
</dbReference>
<feature type="transmembrane region" description="Helical" evidence="10">
    <location>
        <begin position="33"/>
        <end position="51"/>
    </location>
</feature>
<feature type="transmembrane region" description="Helical" evidence="10">
    <location>
        <begin position="265"/>
        <end position="286"/>
    </location>
</feature>
<dbReference type="Pfam" id="PF24357">
    <property type="entry name" value="TMD0_ABC"/>
    <property type="match status" value="1"/>
</dbReference>
<feature type="domain" description="ABC transmembrane type-1" evidence="12">
    <location>
        <begin position="891"/>
        <end position="1171"/>
    </location>
</feature>
<dbReference type="Gene3D" id="3.40.50.300">
    <property type="entry name" value="P-loop containing nucleotide triphosphate hydrolases"/>
    <property type="match status" value="2"/>
</dbReference>
<dbReference type="InterPro" id="IPR003593">
    <property type="entry name" value="AAA+_ATPase"/>
</dbReference>
<feature type="transmembrane region" description="Helical" evidence="10">
    <location>
        <begin position="128"/>
        <end position="145"/>
    </location>
</feature>
<dbReference type="Proteomes" id="UP000053732">
    <property type="component" value="Unassembled WGS sequence"/>
</dbReference>
<dbReference type="GO" id="GO:0140359">
    <property type="term" value="F:ABC-type transporter activity"/>
    <property type="evidence" value="ECO:0007669"/>
    <property type="project" value="InterPro"/>
</dbReference>
<dbReference type="InterPro" id="IPR003439">
    <property type="entry name" value="ABC_transporter-like_ATP-bd"/>
</dbReference>
<feature type="transmembrane region" description="Helical" evidence="10">
    <location>
        <begin position="157"/>
        <end position="176"/>
    </location>
</feature>
<feature type="transmembrane region" description="Helical" evidence="10">
    <location>
        <begin position="493"/>
        <end position="512"/>
    </location>
</feature>
<feature type="transmembrane region" description="Helical" evidence="10">
    <location>
        <begin position="1146"/>
        <end position="1168"/>
    </location>
</feature>
<dbReference type="FunFam" id="1.20.1560.10:FF:000055">
    <property type="entry name" value="ABC multidrug transporter (Eurofung)"/>
    <property type="match status" value="1"/>
</dbReference>
<dbReference type="FunFam" id="3.40.50.300:FF:000838">
    <property type="entry name" value="ABC multidrug transporter (Eurofung)"/>
    <property type="match status" value="1"/>
</dbReference>
<feature type="transmembrane region" description="Helical" evidence="10">
    <location>
        <begin position="99"/>
        <end position="116"/>
    </location>
</feature>
<dbReference type="CDD" id="cd18580">
    <property type="entry name" value="ABC_6TM_ABCC_D2"/>
    <property type="match status" value="1"/>
</dbReference>
<gene>
    <name evidence="13" type="ORF">PCAMFM013_S001g000839</name>
</gene>
<reference evidence="13 14" key="1">
    <citation type="journal article" date="2014" name="Nat. Commun.">
        <title>Multiple recent horizontal transfers of a large genomic region in cheese making fungi.</title>
        <authorList>
            <person name="Cheeseman K."/>
            <person name="Ropars J."/>
            <person name="Renault P."/>
            <person name="Dupont J."/>
            <person name="Gouzy J."/>
            <person name="Branca A."/>
            <person name="Abraham A.L."/>
            <person name="Ceppi M."/>
            <person name="Conseiller E."/>
            <person name="Debuchy R."/>
            <person name="Malagnac F."/>
            <person name="Goarin A."/>
            <person name="Silar P."/>
            <person name="Lacoste S."/>
            <person name="Sallet E."/>
            <person name="Bensimon A."/>
            <person name="Giraud T."/>
            <person name="Brygoo Y."/>
        </authorList>
    </citation>
    <scope>NUCLEOTIDE SEQUENCE [LARGE SCALE GENOMIC DNA]</scope>
    <source>
        <strain evidence="14">FM 013</strain>
    </source>
</reference>
<evidence type="ECO:0000256" key="3">
    <source>
        <dbReference type="ARBA" id="ARBA00022448"/>
    </source>
</evidence>
<evidence type="ECO:0000256" key="6">
    <source>
        <dbReference type="ARBA" id="ARBA00022741"/>
    </source>
</evidence>
<comment type="subcellular location">
    <subcellularLocation>
        <location evidence="1">Cell membrane</location>
        <topology evidence="1">Multi-pass membrane protein</topology>
    </subcellularLocation>
</comment>
<keyword evidence="6" id="KW-0547">Nucleotide-binding</keyword>
<dbReference type="Gene3D" id="1.20.1560.10">
    <property type="entry name" value="ABC transporter type 1, transmembrane domain"/>
    <property type="match status" value="2"/>
</dbReference>
<dbReference type="InterPro" id="IPR056227">
    <property type="entry name" value="TMD0_ABC"/>
</dbReference>
<feature type="domain" description="ABC transporter" evidence="11">
    <location>
        <begin position="610"/>
        <end position="836"/>
    </location>
</feature>
<evidence type="ECO:0000256" key="5">
    <source>
        <dbReference type="ARBA" id="ARBA00022692"/>
    </source>
</evidence>
<protein>
    <submittedName>
        <fullName evidence="13">Cyclic peptide transporter</fullName>
    </submittedName>
</protein>
<evidence type="ECO:0000256" key="2">
    <source>
        <dbReference type="ARBA" id="ARBA00009726"/>
    </source>
</evidence>
<evidence type="ECO:0000256" key="1">
    <source>
        <dbReference type="ARBA" id="ARBA00004651"/>
    </source>
</evidence>
<keyword evidence="8 10" id="KW-1133">Transmembrane helix</keyword>
<dbReference type="FunFam" id="1.20.1560.10:FF:000066">
    <property type="entry name" value="ABC multidrug transporter (Eurofung)"/>
    <property type="match status" value="1"/>
</dbReference>
<comment type="similarity">
    <text evidence="2">Belongs to the ABC transporter superfamily. ABCC family. Conjugate transporter (TC 3.A.1.208) subfamily.</text>
</comment>
<dbReference type="SUPFAM" id="SSF52540">
    <property type="entry name" value="P-loop containing nucleoside triphosphate hydrolases"/>
    <property type="match status" value="2"/>
</dbReference>
<feature type="transmembrane region" description="Helical" evidence="10">
    <location>
        <begin position="306"/>
        <end position="328"/>
    </location>
</feature>
<evidence type="ECO:0000259" key="11">
    <source>
        <dbReference type="PROSITE" id="PS50893"/>
    </source>
</evidence>
<feature type="domain" description="ABC transporter" evidence="11">
    <location>
        <begin position="1208"/>
        <end position="1439"/>
    </location>
</feature>
<name>A0A0G4NV79_PENC3</name>
<evidence type="ECO:0000256" key="8">
    <source>
        <dbReference type="ARBA" id="ARBA00022989"/>
    </source>
</evidence>
<dbReference type="Pfam" id="PF00664">
    <property type="entry name" value="ABC_membrane"/>
    <property type="match status" value="1"/>
</dbReference>
<dbReference type="PANTHER" id="PTHR24223:SF399">
    <property type="entry name" value="ABC TRANSPORTER ATNG"/>
    <property type="match status" value="1"/>
</dbReference>
<feature type="transmembrane region" description="Helical" evidence="10">
    <location>
        <begin position="888"/>
        <end position="909"/>
    </location>
</feature>
<evidence type="ECO:0000313" key="14">
    <source>
        <dbReference type="Proteomes" id="UP000053732"/>
    </source>
</evidence>
<dbReference type="InterPro" id="IPR011527">
    <property type="entry name" value="ABC1_TM_dom"/>
</dbReference>
<proteinExistence type="inferred from homology"/>
<dbReference type="PANTHER" id="PTHR24223">
    <property type="entry name" value="ATP-BINDING CASSETTE SUB-FAMILY C"/>
    <property type="match status" value="1"/>
</dbReference>
<dbReference type="InterPro" id="IPR050173">
    <property type="entry name" value="ABC_transporter_C-like"/>
</dbReference>
<keyword evidence="3" id="KW-0813">Transport</keyword>
<feature type="domain" description="ABC transmembrane type-1" evidence="12">
    <location>
        <begin position="275"/>
        <end position="552"/>
    </location>
</feature>
<dbReference type="InterPro" id="IPR017871">
    <property type="entry name" value="ABC_transporter-like_CS"/>
</dbReference>
<dbReference type="PROSITE" id="PS50893">
    <property type="entry name" value="ABC_TRANSPORTER_2"/>
    <property type="match status" value="2"/>
</dbReference>
<dbReference type="CDD" id="cd03244">
    <property type="entry name" value="ABCC_MRP_domain2"/>
    <property type="match status" value="1"/>
</dbReference>